<protein>
    <recommendedName>
        <fullName evidence="11">Polygalacturonase</fullName>
    </recommendedName>
</protein>
<reference evidence="9" key="1">
    <citation type="submission" date="2023-05" db="EMBL/GenBank/DDBJ databases">
        <title>Nepenthes gracilis genome sequencing.</title>
        <authorList>
            <person name="Fukushima K."/>
        </authorList>
    </citation>
    <scope>NUCLEOTIDE SEQUENCE</scope>
    <source>
        <strain evidence="9">SING2019-196</strain>
    </source>
</reference>
<comment type="similarity">
    <text evidence="2 8">Belongs to the glycosyl hydrolase 28 family.</text>
</comment>
<evidence type="ECO:0000256" key="6">
    <source>
        <dbReference type="ARBA" id="ARBA00023295"/>
    </source>
</evidence>
<keyword evidence="3" id="KW-0134">Cell wall</keyword>
<dbReference type="GO" id="GO:0004650">
    <property type="term" value="F:polygalacturonase activity"/>
    <property type="evidence" value="ECO:0007669"/>
    <property type="project" value="InterPro"/>
</dbReference>
<sequence length="138" mass="14893">MISEGLGQIIRNDALLNSMGFHVSLLKSNNITIHSIGIIDWWDNPNADRIHIRESTNIMISSSTIGVGDDCVSIGPGSFNISIFNITCSPGHRISVGSLGRKENENTVAGITVKNCTINGTHNGISKDMAHISSKWSF</sequence>
<dbReference type="PANTHER" id="PTHR31375">
    <property type="match status" value="1"/>
</dbReference>
<dbReference type="Gene3D" id="2.160.20.10">
    <property type="entry name" value="Single-stranded right-handed beta-helix, Pectin lyase-like"/>
    <property type="match status" value="1"/>
</dbReference>
<name>A0AAD3XXM7_NEPGR</name>
<evidence type="ECO:0000256" key="1">
    <source>
        <dbReference type="ARBA" id="ARBA00004191"/>
    </source>
</evidence>
<dbReference type="GO" id="GO:0005975">
    <property type="term" value="P:carbohydrate metabolic process"/>
    <property type="evidence" value="ECO:0007669"/>
    <property type="project" value="InterPro"/>
</dbReference>
<keyword evidence="7" id="KW-0961">Cell wall biogenesis/degradation</keyword>
<dbReference type="AlphaFoldDB" id="A0AAD3XXM7"/>
<keyword evidence="4" id="KW-0964">Secreted</keyword>
<keyword evidence="5 8" id="KW-0378">Hydrolase</keyword>
<accession>A0AAD3XXM7</accession>
<dbReference type="SUPFAM" id="SSF51126">
    <property type="entry name" value="Pectin lyase-like"/>
    <property type="match status" value="1"/>
</dbReference>
<dbReference type="EMBL" id="BSYO01000021">
    <property type="protein sequence ID" value="GMH20055.1"/>
    <property type="molecule type" value="Genomic_DNA"/>
</dbReference>
<dbReference type="GO" id="GO:0071555">
    <property type="term" value="P:cell wall organization"/>
    <property type="evidence" value="ECO:0007669"/>
    <property type="project" value="UniProtKB-KW"/>
</dbReference>
<dbReference type="InterPro" id="IPR011050">
    <property type="entry name" value="Pectin_lyase_fold/virulence"/>
</dbReference>
<evidence type="ECO:0000256" key="2">
    <source>
        <dbReference type="ARBA" id="ARBA00008834"/>
    </source>
</evidence>
<keyword evidence="6 8" id="KW-0326">Glycosidase</keyword>
<evidence type="ECO:0000256" key="4">
    <source>
        <dbReference type="ARBA" id="ARBA00022525"/>
    </source>
</evidence>
<evidence type="ECO:0000313" key="10">
    <source>
        <dbReference type="Proteomes" id="UP001279734"/>
    </source>
</evidence>
<dbReference type="InterPro" id="IPR000743">
    <property type="entry name" value="Glyco_hydro_28"/>
</dbReference>
<proteinExistence type="inferred from homology"/>
<gene>
    <name evidence="9" type="ORF">Nepgr_021896</name>
</gene>
<comment type="subcellular location">
    <subcellularLocation>
        <location evidence="1">Secreted</location>
        <location evidence="1">Cell wall</location>
    </subcellularLocation>
</comment>
<dbReference type="Proteomes" id="UP001279734">
    <property type="component" value="Unassembled WGS sequence"/>
</dbReference>
<organism evidence="9 10">
    <name type="scientific">Nepenthes gracilis</name>
    <name type="common">Slender pitcher plant</name>
    <dbReference type="NCBI Taxonomy" id="150966"/>
    <lineage>
        <taxon>Eukaryota</taxon>
        <taxon>Viridiplantae</taxon>
        <taxon>Streptophyta</taxon>
        <taxon>Embryophyta</taxon>
        <taxon>Tracheophyta</taxon>
        <taxon>Spermatophyta</taxon>
        <taxon>Magnoliopsida</taxon>
        <taxon>eudicotyledons</taxon>
        <taxon>Gunneridae</taxon>
        <taxon>Pentapetalae</taxon>
        <taxon>Caryophyllales</taxon>
        <taxon>Nepenthaceae</taxon>
        <taxon>Nepenthes</taxon>
    </lineage>
</organism>
<dbReference type="InterPro" id="IPR012334">
    <property type="entry name" value="Pectin_lyas_fold"/>
</dbReference>
<evidence type="ECO:0000256" key="7">
    <source>
        <dbReference type="ARBA" id="ARBA00023316"/>
    </source>
</evidence>
<comment type="caution">
    <text evidence="9">The sequence shown here is derived from an EMBL/GenBank/DDBJ whole genome shotgun (WGS) entry which is preliminary data.</text>
</comment>
<evidence type="ECO:0000256" key="3">
    <source>
        <dbReference type="ARBA" id="ARBA00022512"/>
    </source>
</evidence>
<evidence type="ECO:0008006" key="11">
    <source>
        <dbReference type="Google" id="ProtNLM"/>
    </source>
</evidence>
<evidence type="ECO:0000256" key="5">
    <source>
        <dbReference type="ARBA" id="ARBA00022801"/>
    </source>
</evidence>
<evidence type="ECO:0000313" key="9">
    <source>
        <dbReference type="EMBL" id="GMH20055.1"/>
    </source>
</evidence>
<dbReference type="Pfam" id="PF00295">
    <property type="entry name" value="Glyco_hydro_28"/>
    <property type="match status" value="1"/>
</dbReference>
<keyword evidence="10" id="KW-1185">Reference proteome</keyword>
<evidence type="ECO:0000256" key="8">
    <source>
        <dbReference type="RuleBase" id="RU361169"/>
    </source>
</evidence>